<feature type="transmembrane region" description="Helical" evidence="7">
    <location>
        <begin position="80"/>
        <end position="104"/>
    </location>
</feature>
<organism evidence="9 10">
    <name type="scientific">Anabas testudineus</name>
    <name type="common">Climbing perch</name>
    <name type="synonym">Anthias testudineus</name>
    <dbReference type="NCBI Taxonomy" id="64144"/>
    <lineage>
        <taxon>Eukaryota</taxon>
        <taxon>Metazoa</taxon>
        <taxon>Chordata</taxon>
        <taxon>Craniata</taxon>
        <taxon>Vertebrata</taxon>
        <taxon>Euteleostomi</taxon>
        <taxon>Actinopterygii</taxon>
        <taxon>Neopterygii</taxon>
        <taxon>Teleostei</taxon>
        <taxon>Neoteleostei</taxon>
        <taxon>Acanthomorphata</taxon>
        <taxon>Anabantaria</taxon>
        <taxon>Anabantiformes</taxon>
        <taxon>Anabantoidei</taxon>
        <taxon>Anabantidae</taxon>
        <taxon>Anabas</taxon>
    </lineage>
</organism>
<keyword evidence="8" id="KW-0732">Signal</keyword>
<comment type="caution">
    <text evidence="7">Lacks conserved residue(s) required for the propagation of feature annotation.</text>
</comment>
<feature type="chain" id="PRO_5018672010" description="Tetraspanin" evidence="8">
    <location>
        <begin position="28"/>
        <end position="249"/>
    </location>
</feature>
<sequence>MDCRIASSKTVLLFLSLLFWAVGAALAYTGAHLIEIYSNLGINPHDKVILSPAIIIIAFSVVMFLFGLLGCCATIWESRFCLSIVSVCFPSVNYLMGYDVFLFFQINSEMGKTLNATFSKYDGNDKEIVDNLQSELKCCGVFNYTSWLNTNWSASHPNSVPKSCCKNMNGTCNGTLTDLKLLHLNGCETKLQGIMHHVFYYAMGVILGFAILKVNMGAVSFKKHTVTQSVVGYVRYRKCSTLLLYTLLT</sequence>
<feature type="signal peptide" evidence="8">
    <location>
        <begin position="1"/>
        <end position="27"/>
    </location>
</feature>
<keyword evidence="10" id="KW-1185">Reference proteome</keyword>
<reference evidence="9" key="3">
    <citation type="submission" date="2025-09" db="UniProtKB">
        <authorList>
            <consortium name="Ensembl"/>
        </authorList>
    </citation>
    <scope>IDENTIFICATION</scope>
</reference>
<dbReference type="Gene3D" id="1.10.1450.10">
    <property type="entry name" value="Tetraspanin"/>
    <property type="match status" value="1"/>
</dbReference>
<comment type="subcellular location">
    <subcellularLocation>
        <location evidence="1 7">Membrane</location>
        <topology evidence="1 7">Multi-pass membrane protein</topology>
    </subcellularLocation>
</comment>
<proteinExistence type="inferred from homology"/>
<evidence type="ECO:0000313" key="9">
    <source>
        <dbReference type="Ensembl" id="ENSATEP00000022729.1"/>
    </source>
</evidence>
<evidence type="ECO:0000313" key="10">
    <source>
        <dbReference type="Proteomes" id="UP000265040"/>
    </source>
</evidence>
<dbReference type="Proteomes" id="UP000265040">
    <property type="component" value="Chromosome 9"/>
</dbReference>
<keyword evidence="5 7" id="KW-0472">Membrane</keyword>
<keyword evidence="4 7" id="KW-1133">Transmembrane helix</keyword>
<evidence type="ECO:0000256" key="5">
    <source>
        <dbReference type="ARBA" id="ARBA00023136"/>
    </source>
</evidence>
<evidence type="ECO:0000256" key="2">
    <source>
        <dbReference type="ARBA" id="ARBA00006840"/>
    </source>
</evidence>
<reference evidence="9" key="2">
    <citation type="submission" date="2025-08" db="UniProtKB">
        <authorList>
            <consortium name="Ensembl"/>
        </authorList>
    </citation>
    <scope>IDENTIFICATION</scope>
</reference>
<dbReference type="PRINTS" id="PR00259">
    <property type="entry name" value="TMFOUR"/>
</dbReference>
<feature type="transmembrane region" description="Helical" evidence="7">
    <location>
        <begin position="198"/>
        <end position="216"/>
    </location>
</feature>
<evidence type="ECO:0000256" key="8">
    <source>
        <dbReference type="SAM" id="SignalP"/>
    </source>
</evidence>
<name>A0A3Q1IU04_ANATE</name>
<dbReference type="PANTHER" id="PTHR19282:SF120">
    <property type="entry name" value="TETRASPANIN-36"/>
    <property type="match status" value="1"/>
</dbReference>
<evidence type="ECO:0000256" key="7">
    <source>
        <dbReference type="RuleBase" id="RU361218"/>
    </source>
</evidence>
<dbReference type="InterPro" id="IPR000301">
    <property type="entry name" value="Tetraspanin_animals"/>
</dbReference>
<dbReference type="STRING" id="64144.ENSATEP00000022729"/>
<dbReference type="GeneTree" id="ENSGT00940000164634"/>
<feature type="transmembrane region" description="Helical" evidence="7">
    <location>
        <begin position="51"/>
        <end position="73"/>
    </location>
</feature>
<evidence type="ECO:0000256" key="6">
    <source>
        <dbReference type="PIRSR" id="PIRSR002419-1"/>
    </source>
</evidence>
<dbReference type="InterPro" id="IPR008952">
    <property type="entry name" value="Tetraspanin_EC2_sf"/>
</dbReference>
<reference evidence="9" key="1">
    <citation type="submission" date="2021-04" db="EMBL/GenBank/DDBJ databases">
        <authorList>
            <consortium name="Wellcome Sanger Institute Data Sharing"/>
        </authorList>
    </citation>
    <scope>NUCLEOTIDE SEQUENCE [LARGE SCALE GENOMIC DNA]</scope>
</reference>
<keyword evidence="6" id="KW-1015">Disulfide bond</keyword>
<keyword evidence="3 7" id="KW-0812">Transmembrane</keyword>
<dbReference type="InParanoid" id="A0A3Q1IU04"/>
<evidence type="ECO:0000256" key="1">
    <source>
        <dbReference type="ARBA" id="ARBA00004141"/>
    </source>
</evidence>
<dbReference type="Ensembl" id="ENSATET00000023099.2">
    <property type="protein sequence ID" value="ENSATEP00000022729.1"/>
    <property type="gene ID" value="ENSATEG00000015778.3"/>
</dbReference>
<dbReference type="OrthoDB" id="9993879at2759"/>
<dbReference type="GO" id="GO:0005886">
    <property type="term" value="C:plasma membrane"/>
    <property type="evidence" value="ECO:0007669"/>
    <property type="project" value="TreeGrafter"/>
</dbReference>
<dbReference type="PIRSF" id="PIRSF002419">
    <property type="entry name" value="Tetraspanin"/>
    <property type="match status" value="1"/>
</dbReference>
<dbReference type="SUPFAM" id="SSF48652">
    <property type="entry name" value="Tetraspanin"/>
    <property type="match status" value="1"/>
</dbReference>
<protein>
    <recommendedName>
        <fullName evidence="7">Tetraspanin</fullName>
    </recommendedName>
</protein>
<feature type="disulfide bond" evidence="6">
    <location>
        <begin position="138"/>
        <end position="172"/>
    </location>
</feature>
<accession>A0A3Q1IU04</accession>
<dbReference type="InterPro" id="IPR018499">
    <property type="entry name" value="Tetraspanin/Peripherin"/>
</dbReference>
<dbReference type="Pfam" id="PF00335">
    <property type="entry name" value="Tetraspanin"/>
    <property type="match status" value="1"/>
</dbReference>
<comment type="similarity">
    <text evidence="2 7">Belongs to the tetraspanin (TM4SF) family.</text>
</comment>
<evidence type="ECO:0000256" key="4">
    <source>
        <dbReference type="ARBA" id="ARBA00022989"/>
    </source>
</evidence>
<evidence type="ECO:0000256" key="3">
    <source>
        <dbReference type="ARBA" id="ARBA00022692"/>
    </source>
</evidence>
<dbReference type="PANTHER" id="PTHR19282">
    <property type="entry name" value="TETRASPANIN"/>
    <property type="match status" value="1"/>
</dbReference>
<dbReference type="AlphaFoldDB" id="A0A3Q1IU04"/>